<reference evidence="1 2" key="1">
    <citation type="submission" date="2008-02" db="EMBL/GenBank/DDBJ databases">
        <title>Annotation of Escherichia albertii TW07627.</title>
        <authorList>
            <person name="Sutton G."/>
            <person name="Whittam T.S."/>
            <person name="Sebastian Y."/>
        </authorList>
    </citation>
    <scope>NUCLEOTIDE SEQUENCE [LARGE SCALE GENOMIC DNA]</scope>
    <source>
        <strain evidence="1 2">TW07627</strain>
    </source>
</reference>
<organism evidence="1 2">
    <name type="scientific">Escherichia albertii (strain TW07627)</name>
    <dbReference type="NCBI Taxonomy" id="502347"/>
    <lineage>
        <taxon>Bacteria</taxon>
        <taxon>Pseudomonadati</taxon>
        <taxon>Pseudomonadota</taxon>
        <taxon>Gammaproteobacteria</taxon>
        <taxon>Enterobacterales</taxon>
        <taxon>Enterobacteriaceae</taxon>
        <taxon>Escherichia</taxon>
    </lineage>
</organism>
<evidence type="ECO:0000313" key="1">
    <source>
        <dbReference type="EMBL" id="EDS92989.1"/>
    </source>
</evidence>
<dbReference type="EMBL" id="ABKX01000002">
    <property type="protein sequence ID" value="EDS92989.1"/>
    <property type="molecule type" value="Genomic_DNA"/>
</dbReference>
<protein>
    <submittedName>
        <fullName evidence="1">Uncharacterized protein</fullName>
    </submittedName>
</protein>
<proteinExistence type="predicted"/>
<name>A0ABC9NS33_ESCAT</name>
<gene>
    <name evidence="1" type="ORF">ESCAB7627_4359</name>
</gene>
<evidence type="ECO:0000313" key="2">
    <source>
        <dbReference type="Proteomes" id="UP000003042"/>
    </source>
</evidence>
<dbReference type="Proteomes" id="UP000003042">
    <property type="component" value="Unassembled WGS sequence"/>
</dbReference>
<sequence length="47" mass="4739">MGETIAPGTGRSEVIKAISRNGLPLRELPEALDAVGAFSTAGEGVIS</sequence>
<accession>A0ABC9NS33</accession>
<comment type="caution">
    <text evidence="1">The sequence shown here is derived from an EMBL/GenBank/DDBJ whole genome shotgun (WGS) entry which is preliminary data.</text>
</comment>
<dbReference type="AlphaFoldDB" id="A0ABC9NS33"/>